<evidence type="ECO:0000256" key="1">
    <source>
        <dbReference type="SAM" id="Coils"/>
    </source>
</evidence>
<dbReference type="SUPFAM" id="SSF116907">
    <property type="entry name" value="Hook domain"/>
    <property type="match status" value="1"/>
</dbReference>
<dbReference type="GO" id="GO:0005737">
    <property type="term" value="C:cytoplasm"/>
    <property type="evidence" value="ECO:0007669"/>
    <property type="project" value="TreeGrafter"/>
</dbReference>
<dbReference type="Gene3D" id="1.10.418.10">
    <property type="entry name" value="Calponin-like domain"/>
    <property type="match status" value="1"/>
</dbReference>
<gene>
    <name evidence="2" type="ORF">TCLT_LOCUS2967</name>
</gene>
<dbReference type="GO" id="GO:0005813">
    <property type="term" value="C:centrosome"/>
    <property type="evidence" value="ECO:0007669"/>
    <property type="project" value="TreeGrafter"/>
</dbReference>
<dbReference type="STRING" id="103827.A0A0N5CRW6"/>
<evidence type="ECO:0000313" key="3">
    <source>
        <dbReference type="Proteomes" id="UP000276776"/>
    </source>
</evidence>
<dbReference type="GO" id="GO:0031122">
    <property type="term" value="P:cytoplasmic microtubule organization"/>
    <property type="evidence" value="ECO:0007669"/>
    <property type="project" value="TreeGrafter"/>
</dbReference>
<feature type="coiled-coil region" evidence="1">
    <location>
        <begin position="397"/>
        <end position="424"/>
    </location>
</feature>
<dbReference type="GO" id="GO:0051959">
    <property type="term" value="F:dynein light intermediate chain binding"/>
    <property type="evidence" value="ECO:0007669"/>
    <property type="project" value="TreeGrafter"/>
</dbReference>
<reference evidence="4" key="1">
    <citation type="submission" date="2017-02" db="UniProtKB">
        <authorList>
            <consortium name="WormBaseParasite"/>
        </authorList>
    </citation>
    <scope>IDENTIFICATION</scope>
</reference>
<dbReference type="OMA" id="ECTTSHI"/>
<dbReference type="InterPro" id="IPR036872">
    <property type="entry name" value="CH_dom_sf"/>
</dbReference>
<accession>A0A0N5CRW6</accession>
<dbReference type="AlphaFoldDB" id="A0A0N5CRW6"/>
<reference evidence="2 3" key="2">
    <citation type="submission" date="2018-11" db="EMBL/GenBank/DDBJ databases">
        <authorList>
            <consortium name="Pathogen Informatics"/>
        </authorList>
    </citation>
    <scope>NUCLEOTIDE SEQUENCE [LARGE SCALE GENOMIC DNA]</scope>
</reference>
<dbReference type="GO" id="GO:0030705">
    <property type="term" value="P:cytoskeleton-dependent intracellular transport"/>
    <property type="evidence" value="ECO:0007669"/>
    <property type="project" value="TreeGrafter"/>
</dbReference>
<dbReference type="GO" id="GO:0008017">
    <property type="term" value="F:microtubule binding"/>
    <property type="evidence" value="ECO:0007669"/>
    <property type="project" value="TreeGrafter"/>
</dbReference>
<dbReference type="WBParaSite" id="TCLT_0000296601-mRNA-1">
    <property type="protein sequence ID" value="TCLT_0000296601-mRNA-1"/>
    <property type="gene ID" value="TCLT_0000296601"/>
</dbReference>
<dbReference type="PANTHER" id="PTHR18947:SF28">
    <property type="entry name" value="GIRDIN, ISOFORM A"/>
    <property type="match status" value="1"/>
</dbReference>
<dbReference type="PANTHER" id="PTHR18947">
    <property type="entry name" value="HOOK PROTEINS"/>
    <property type="match status" value="1"/>
</dbReference>
<protein>
    <submittedName>
        <fullName evidence="4">HOOK_N domain-containing protein</fullName>
    </submittedName>
</protein>
<dbReference type="EMBL" id="UYYF01000845">
    <property type="protein sequence ID" value="VDM99199.1"/>
    <property type="molecule type" value="Genomic_DNA"/>
</dbReference>
<dbReference type="Proteomes" id="UP000276776">
    <property type="component" value="Unassembled WGS sequence"/>
</dbReference>
<dbReference type="OrthoDB" id="5863147at2759"/>
<name>A0A0N5CRW6_THECL</name>
<organism evidence="4">
    <name type="scientific">Thelazia callipaeda</name>
    <name type="common">Oriental eyeworm</name>
    <name type="synonym">Parasitic nematode</name>
    <dbReference type="NCBI Taxonomy" id="103827"/>
    <lineage>
        <taxon>Eukaryota</taxon>
        <taxon>Metazoa</taxon>
        <taxon>Ecdysozoa</taxon>
        <taxon>Nematoda</taxon>
        <taxon>Chromadorea</taxon>
        <taxon>Rhabditida</taxon>
        <taxon>Spirurina</taxon>
        <taxon>Spiruromorpha</taxon>
        <taxon>Thelazioidea</taxon>
        <taxon>Thelaziidae</taxon>
        <taxon>Thelazia</taxon>
    </lineage>
</organism>
<feature type="coiled-coil region" evidence="1">
    <location>
        <begin position="150"/>
        <end position="329"/>
    </location>
</feature>
<evidence type="ECO:0000313" key="2">
    <source>
        <dbReference type="EMBL" id="VDM99199.1"/>
    </source>
</evidence>
<keyword evidence="1" id="KW-0175">Coiled coil</keyword>
<keyword evidence="3" id="KW-1185">Reference proteome</keyword>
<dbReference type="PROSITE" id="PS51257">
    <property type="entry name" value="PROKAR_LIPOPROTEIN"/>
    <property type="match status" value="1"/>
</dbReference>
<evidence type="ECO:0000313" key="4">
    <source>
        <dbReference type="WBParaSite" id="TCLT_0000296601-mRNA-1"/>
    </source>
</evidence>
<proteinExistence type="predicted"/>
<sequence>MVVCKTCESDVNTVLLLLLGCAVHGEQRTKFIERIKRMENDLQAALVSQIKKVVEEGDCVLDVKTLELISGGDQKTLVLTHMERIMNERDKYAGSLYEISSERESDDSSSKTGSSFISNEIIRTGKHADIKFDGRMPSPNSMERHNNVELASAKAEVRKLRNMIEEREEVIAELKDQAEAREVNILKMQQERLELIKDARAAKDYRDEVECLQHKLVNYDKLETDNAKLKERVSELEFFKSRVTQLKEENSLMEESCSVLENQLEQCQRKVSNYLNLELKLADYQDQIKQHLSNISEDQKKIENLLVENGHLERKLEREQKKTSDLERKLGEYINGEVYDVREDFGSLATQLSDNDKKRILELELENRKLKTKLESSSDCEESDEMRTKLLRTEIELVEKKKQCEFLSRKVDEFKATLSRVNSEHQEVFCINWHLAQLLK</sequence>